<protein>
    <submittedName>
        <fullName evidence="2">Uncharacterized protein</fullName>
    </submittedName>
</protein>
<evidence type="ECO:0000313" key="3">
    <source>
        <dbReference type="Proteomes" id="UP001497644"/>
    </source>
</evidence>
<gene>
    <name evidence="2" type="ORF">LPLAT_LOCUS10034</name>
</gene>
<evidence type="ECO:0000313" key="2">
    <source>
        <dbReference type="EMBL" id="CAL1684402.1"/>
    </source>
</evidence>
<dbReference type="Proteomes" id="UP001497644">
    <property type="component" value="Chromosome 5"/>
</dbReference>
<reference evidence="2" key="1">
    <citation type="submission" date="2024-04" db="EMBL/GenBank/DDBJ databases">
        <authorList>
            <consortium name="Molecular Ecology Group"/>
        </authorList>
    </citation>
    <scope>NUCLEOTIDE SEQUENCE</scope>
</reference>
<dbReference type="AlphaFoldDB" id="A0AAV2NVJ1"/>
<organism evidence="2 3">
    <name type="scientific">Lasius platythorax</name>
    <dbReference type="NCBI Taxonomy" id="488582"/>
    <lineage>
        <taxon>Eukaryota</taxon>
        <taxon>Metazoa</taxon>
        <taxon>Ecdysozoa</taxon>
        <taxon>Arthropoda</taxon>
        <taxon>Hexapoda</taxon>
        <taxon>Insecta</taxon>
        <taxon>Pterygota</taxon>
        <taxon>Neoptera</taxon>
        <taxon>Endopterygota</taxon>
        <taxon>Hymenoptera</taxon>
        <taxon>Apocrita</taxon>
        <taxon>Aculeata</taxon>
        <taxon>Formicoidea</taxon>
        <taxon>Formicidae</taxon>
        <taxon>Formicinae</taxon>
        <taxon>Lasius</taxon>
        <taxon>Lasius</taxon>
    </lineage>
</organism>
<dbReference type="EMBL" id="OZ034828">
    <property type="protein sequence ID" value="CAL1684402.1"/>
    <property type="molecule type" value="Genomic_DNA"/>
</dbReference>
<keyword evidence="3" id="KW-1185">Reference proteome</keyword>
<feature type="region of interest" description="Disordered" evidence="1">
    <location>
        <begin position="41"/>
        <end position="65"/>
    </location>
</feature>
<name>A0AAV2NVJ1_9HYME</name>
<accession>A0AAV2NVJ1</accession>
<proteinExistence type="predicted"/>
<sequence length="159" mass="18465">MDSRDEEACMEFVFVREDSVSRQEKVKAFWKFLDDQNCLQPHKGTLEHESSSEAESPESSLEEAMKEKDIWRKGLKVFQQLGLDKTALAADKRCRPCQMQKTIRCEDLADTVTQPYEELNADMKAFDERQESRGTNQCEASYAGDRLNRCNSYYVKTKK</sequence>
<evidence type="ECO:0000256" key="1">
    <source>
        <dbReference type="SAM" id="MobiDB-lite"/>
    </source>
</evidence>